<name>A0ABV8DV37_9NOCA</name>
<evidence type="ECO:0000259" key="4">
    <source>
        <dbReference type="Pfam" id="PF13490"/>
    </source>
</evidence>
<keyword evidence="3" id="KW-0472">Membrane</keyword>
<evidence type="ECO:0000313" key="5">
    <source>
        <dbReference type="EMBL" id="MFC3963609.1"/>
    </source>
</evidence>
<evidence type="ECO:0000256" key="2">
    <source>
        <dbReference type="ARBA" id="ARBA00023163"/>
    </source>
</evidence>
<dbReference type="Pfam" id="PF13490">
    <property type="entry name" value="zf-HC2"/>
    <property type="match status" value="1"/>
</dbReference>
<dbReference type="Gene3D" id="1.10.10.1320">
    <property type="entry name" value="Anti-sigma factor, zinc-finger domain"/>
    <property type="match status" value="1"/>
</dbReference>
<feature type="domain" description="Putative zinc-finger" evidence="4">
    <location>
        <begin position="15"/>
        <end position="39"/>
    </location>
</feature>
<keyword evidence="3" id="KW-1133">Transmembrane helix</keyword>
<organism evidence="5 6">
    <name type="scientific">Nocardia jiangsuensis</name>
    <dbReference type="NCBI Taxonomy" id="1691563"/>
    <lineage>
        <taxon>Bacteria</taxon>
        <taxon>Bacillati</taxon>
        <taxon>Actinomycetota</taxon>
        <taxon>Actinomycetes</taxon>
        <taxon>Mycobacteriales</taxon>
        <taxon>Nocardiaceae</taxon>
        <taxon>Nocardia</taxon>
    </lineage>
</organism>
<feature type="transmembrane region" description="Helical" evidence="3">
    <location>
        <begin position="105"/>
        <end position="127"/>
    </location>
</feature>
<accession>A0ABV8DV37</accession>
<keyword evidence="6" id="KW-1185">Reference proteome</keyword>
<reference evidence="6" key="1">
    <citation type="journal article" date="2019" name="Int. J. Syst. Evol. Microbiol.">
        <title>The Global Catalogue of Microorganisms (GCM) 10K type strain sequencing project: providing services to taxonomists for standard genome sequencing and annotation.</title>
        <authorList>
            <consortium name="The Broad Institute Genomics Platform"/>
            <consortium name="The Broad Institute Genome Sequencing Center for Infectious Disease"/>
            <person name="Wu L."/>
            <person name="Ma J."/>
        </authorList>
    </citation>
    <scope>NUCLEOTIDE SEQUENCE [LARGE SCALE GENOMIC DNA]</scope>
    <source>
        <strain evidence="6">CGMCC 4.7330</strain>
    </source>
</reference>
<dbReference type="RefSeq" id="WP_378613360.1">
    <property type="nucleotide sequence ID" value="NZ_JBHSAX010000014.1"/>
</dbReference>
<dbReference type="EMBL" id="JBHSAX010000014">
    <property type="protein sequence ID" value="MFC3963609.1"/>
    <property type="molecule type" value="Genomic_DNA"/>
</dbReference>
<dbReference type="InterPro" id="IPR041916">
    <property type="entry name" value="Anti_sigma_zinc_sf"/>
</dbReference>
<evidence type="ECO:0000256" key="1">
    <source>
        <dbReference type="ARBA" id="ARBA00023015"/>
    </source>
</evidence>
<keyword evidence="1" id="KW-0805">Transcription regulation</keyword>
<comment type="caution">
    <text evidence="5">The sequence shown here is derived from an EMBL/GenBank/DDBJ whole genome shotgun (WGS) entry which is preliminary data.</text>
</comment>
<gene>
    <name evidence="5" type="ORF">ACFO0B_16580</name>
</gene>
<keyword evidence="3" id="KW-0812">Transmembrane</keyword>
<protein>
    <submittedName>
        <fullName evidence="5">Anti-sigma factor family protein</fullName>
    </submittedName>
</protein>
<dbReference type="InterPro" id="IPR027383">
    <property type="entry name" value="Znf_put"/>
</dbReference>
<dbReference type="Proteomes" id="UP001595696">
    <property type="component" value="Unassembled WGS sequence"/>
</dbReference>
<sequence length="244" mass="25564">MTDIVDDYTTWDAPYVLGSLTRAERLEFEEHLEQCARCRDAVAELAGMPGLLGLVGAETALGLGAGRAPNDPIVPVTVPDQPEPPADLLPRLAAASERQRRRSRWVSAGAALAAAAAAVAIAIPVVATVTSNPDPTGTEQVFAERAMEPLRASPVSADFRVVADGDRTRIEMTCSYAGAGAGYAWEFGLVATGVDGTRWNLGQWPAGPGDVVTLERTVPTTPDRVRSVEITSAATGDTVLLGTV</sequence>
<evidence type="ECO:0000256" key="3">
    <source>
        <dbReference type="SAM" id="Phobius"/>
    </source>
</evidence>
<evidence type="ECO:0000313" key="6">
    <source>
        <dbReference type="Proteomes" id="UP001595696"/>
    </source>
</evidence>
<proteinExistence type="predicted"/>
<keyword evidence="2" id="KW-0804">Transcription</keyword>